<dbReference type="PRINTS" id="PR00039">
    <property type="entry name" value="HTHLYSR"/>
</dbReference>
<name>A0A7W8HAM4_9FIRM</name>
<comment type="similarity">
    <text evidence="1">Belongs to the LysR transcriptional regulatory family.</text>
</comment>
<dbReference type="CDD" id="cd05466">
    <property type="entry name" value="PBP2_LTTR_substrate"/>
    <property type="match status" value="1"/>
</dbReference>
<keyword evidence="4" id="KW-0804">Transcription</keyword>
<dbReference type="InterPro" id="IPR036388">
    <property type="entry name" value="WH-like_DNA-bd_sf"/>
</dbReference>
<keyword evidence="7" id="KW-1185">Reference proteome</keyword>
<dbReference type="FunFam" id="1.10.10.10:FF:000001">
    <property type="entry name" value="LysR family transcriptional regulator"/>
    <property type="match status" value="1"/>
</dbReference>
<evidence type="ECO:0000313" key="6">
    <source>
        <dbReference type="EMBL" id="MBB5264838.1"/>
    </source>
</evidence>
<evidence type="ECO:0000256" key="1">
    <source>
        <dbReference type="ARBA" id="ARBA00009437"/>
    </source>
</evidence>
<dbReference type="GO" id="GO:0003700">
    <property type="term" value="F:DNA-binding transcription factor activity"/>
    <property type="evidence" value="ECO:0007669"/>
    <property type="project" value="InterPro"/>
</dbReference>
<keyword evidence="3 6" id="KW-0238">DNA-binding</keyword>
<proteinExistence type="inferred from homology"/>
<reference evidence="6 7" key="1">
    <citation type="submission" date="2020-08" db="EMBL/GenBank/DDBJ databases">
        <title>Genomic Encyclopedia of Type Strains, Phase IV (KMG-IV): sequencing the most valuable type-strain genomes for metagenomic binning, comparative biology and taxonomic classification.</title>
        <authorList>
            <person name="Goeker M."/>
        </authorList>
    </citation>
    <scope>NUCLEOTIDE SEQUENCE [LARGE SCALE GENOMIC DNA]</scope>
    <source>
        <strain evidence="6 7">DSM 106146</strain>
    </source>
</reference>
<dbReference type="PANTHER" id="PTHR30419">
    <property type="entry name" value="HTH-TYPE TRANSCRIPTIONAL REGULATOR YBHD"/>
    <property type="match status" value="1"/>
</dbReference>
<evidence type="ECO:0000256" key="4">
    <source>
        <dbReference type="ARBA" id="ARBA00023163"/>
    </source>
</evidence>
<keyword evidence="2" id="KW-0805">Transcription regulation</keyword>
<dbReference type="GO" id="GO:0003677">
    <property type="term" value="F:DNA binding"/>
    <property type="evidence" value="ECO:0007669"/>
    <property type="project" value="UniProtKB-KW"/>
</dbReference>
<dbReference type="Proteomes" id="UP000543642">
    <property type="component" value="Unassembled WGS sequence"/>
</dbReference>
<protein>
    <submittedName>
        <fullName evidence="6">DNA-binding transcriptional LysR family regulator</fullName>
    </submittedName>
</protein>
<dbReference type="Pfam" id="PF00126">
    <property type="entry name" value="HTH_1"/>
    <property type="match status" value="1"/>
</dbReference>
<dbReference type="GO" id="GO:0005829">
    <property type="term" value="C:cytosol"/>
    <property type="evidence" value="ECO:0007669"/>
    <property type="project" value="TreeGrafter"/>
</dbReference>
<dbReference type="InterPro" id="IPR050950">
    <property type="entry name" value="HTH-type_LysR_regulators"/>
</dbReference>
<dbReference type="Gene3D" id="3.40.190.10">
    <property type="entry name" value="Periplasmic binding protein-like II"/>
    <property type="match status" value="2"/>
</dbReference>
<dbReference type="InterPro" id="IPR000847">
    <property type="entry name" value="LysR_HTH_N"/>
</dbReference>
<gene>
    <name evidence="6" type="ORF">HNP82_001977</name>
</gene>
<accession>A0A7W8HAM4</accession>
<evidence type="ECO:0000313" key="7">
    <source>
        <dbReference type="Proteomes" id="UP000543642"/>
    </source>
</evidence>
<dbReference type="SUPFAM" id="SSF46785">
    <property type="entry name" value="Winged helix' DNA-binding domain"/>
    <property type="match status" value="1"/>
</dbReference>
<dbReference type="RefSeq" id="WP_183773828.1">
    <property type="nucleotide sequence ID" value="NZ_CAWVEG010000029.1"/>
</dbReference>
<dbReference type="InterPro" id="IPR036390">
    <property type="entry name" value="WH_DNA-bd_sf"/>
</dbReference>
<dbReference type="SUPFAM" id="SSF53850">
    <property type="entry name" value="Periplasmic binding protein-like II"/>
    <property type="match status" value="1"/>
</dbReference>
<evidence type="ECO:0000259" key="5">
    <source>
        <dbReference type="PROSITE" id="PS50931"/>
    </source>
</evidence>
<comment type="caution">
    <text evidence="6">The sequence shown here is derived from an EMBL/GenBank/DDBJ whole genome shotgun (WGS) entry which is preliminary data.</text>
</comment>
<dbReference type="Pfam" id="PF03466">
    <property type="entry name" value="LysR_substrate"/>
    <property type="match status" value="2"/>
</dbReference>
<dbReference type="InterPro" id="IPR005119">
    <property type="entry name" value="LysR_subst-bd"/>
</dbReference>
<dbReference type="AlphaFoldDB" id="A0A7W8HAM4"/>
<feature type="domain" description="HTH lysR-type" evidence="5">
    <location>
        <begin position="1"/>
        <end position="58"/>
    </location>
</feature>
<organism evidence="6 7">
    <name type="scientific">Catenibacillus scindens</name>
    <dbReference type="NCBI Taxonomy" id="673271"/>
    <lineage>
        <taxon>Bacteria</taxon>
        <taxon>Bacillati</taxon>
        <taxon>Bacillota</taxon>
        <taxon>Clostridia</taxon>
        <taxon>Lachnospirales</taxon>
        <taxon>Lachnospiraceae</taxon>
        <taxon>Catenibacillus</taxon>
    </lineage>
</organism>
<sequence>MNFKQLYYFTVIAETGSISSAAHKLGLSQPPLSRQLAQLEEYLGIPLFARTAHGIELTGAGQVLYYRAKDILSMIDNTTEEVRSFHGGQSGTLKIGCISSSGILMTRLMDAFTRQYPLISIDLYEGNTYEVIEKLKNGLVECAIIRTPFNTDGLTCIYGPEEPLMAAGYSEFFKDIPTRPRTSQRSAEPSSPSMGSDWGVGLTSLLGKPLIYYRRFENIIMQAFANIGMRPSILCRNDDARTSLQWAGAGLGIALVPENISRLADSAKLEVHPILCEEMVTRMAAVCPNTNRPLSRIARNFLKIFEELQ</sequence>
<evidence type="ECO:0000256" key="2">
    <source>
        <dbReference type="ARBA" id="ARBA00023015"/>
    </source>
</evidence>
<dbReference type="Gene3D" id="1.10.10.10">
    <property type="entry name" value="Winged helix-like DNA-binding domain superfamily/Winged helix DNA-binding domain"/>
    <property type="match status" value="1"/>
</dbReference>
<evidence type="ECO:0000256" key="3">
    <source>
        <dbReference type="ARBA" id="ARBA00023125"/>
    </source>
</evidence>
<dbReference type="PROSITE" id="PS50931">
    <property type="entry name" value="HTH_LYSR"/>
    <property type="match status" value="1"/>
</dbReference>
<dbReference type="EMBL" id="JACHFW010000007">
    <property type="protein sequence ID" value="MBB5264838.1"/>
    <property type="molecule type" value="Genomic_DNA"/>
</dbReference>